<reference evidence="1" key="1">
    <citation type="submission" date="2016-09" db="EMBL/GenBank/DDBJ databases">
        <title>Whole Genome Sequencing of Salmonella enterica subsp. enterica serovar Nottingham.</title>
        <authorList>
            <person name="Zheng J."/>
            <person name="Wang H."/>
        </authorList>
    </citation>
    <scope>NUCLEOTIDE SEQUENCE [LARGE SCALE GENOMIC DNA]</scope>
    <source>
        <strain evidence="1">CFSAN055411</strain>
    </source>
</reference>
<dbReference type="RefSeq" id="WP_069721885.1">
    <property type="nucleotide sequence ID" value="NZ_MJEL01000057.1"/>
</dbReference>
<dbReference type="Gene3D" id="3.30.2020.40">
    <property type="entry name" value="Uncharacterised protein PF10387, DUF2442"/>
    <property type="match status" value="1"/>
</dbReference>
<accession>A0A3F3IKP3</accession>
<dbReference type="Proteomes" id="UP000852880">
    <property type="component" value="Unassembled WGS sequence"/>
</dbReference>
<protein>
    <recommendedName>
        <fullName evidence="2">DUF2442 domain-containing protein</fullName>
    </recommendedName>
</protein>
<dbReference type="InterPro" id="IPR018841">
    <property type="entry name" value="DUF2442"/>
</dbReference>
<dbReference type="EMBL" id="MJEL01000057">
    <property type="protein sequence ID" value="OEH95543.1"/>
    <property type="molecule type" value="Genomic_DNA"/>
</dbReference>
<proteinExistence type="predicted"/>
<evidence type="ECO:0008006" key="2">
    <source>
        <dbReference type="Google" id="ProtNLM"/>
    </source>
</evidence>
<organism evidence="1">
    <name type="scientific">Salmonella enterica</name>
    <name type="common">Salmonella choleraesuis</name>
    <dbReference type="NCBI Taxonomy" id="28901"/>
    <lineage>
        <taxon>Bacteria</taxon>
        <taxon>Pseudomonadati</taxon>
        <taxon>Pseudomonadota</taxon>
        <taxon>Gammaproteobacteria</taxon>
        <taxon>Enterobacterales</taxon>
        <taxon>Enterobacteriaceae</taxon>
        <taxon>Salmonella</taxon>
    </lineage>
</organism>
<evidence type="ECO:0000313" key="1">
    <source>
        <dbReference type="EMBL" id="OEH95543.1"/>
    </source>
</evidence>
<sequence length="81" mass="8982">MSVSIKSARFDAYNIWLQLSDGRALGVPLAYFPALQGASAEQLAGFELSPRGIHWDELDEDLSLEGFLSVQKLQPVRARSF</sequence>
<dbReference type="AlphaFoldDB" id="A0A3F3IKP3"/>
<comment type="caution">
    <text evidence="1">The sequence shown here is derived from an EMBL/GenBank/DDBJ whole genome shotgun (WGS) entry which is preliminary data.</text>
</comment>
<name>A0A3F3IKP3_SALER</name>
<dbReference type="Pfam" id="PF10387">
    <property type="entry name" value="DUF2442"/>
    <property type="match status" value="1"/>
</dbReference>
<gene>
    <name evidence="1" type="ORF">BH006_26025</name>
</gene>